<dbReference type="STRING" id="1563681.BFP71_09265"/>
<evidence type="ECO:0008006" key="4">
    <source>
        <dbReference type="Google" id="ProtNLM"/>
    </source>
</evidence>
<comment type="caution">
    <text evidence="2">The sequence shown here is derived from an EMBL/GenBank/DDBJ whole genome shotgun (WGS) entry which is preliminary data.</text>
</comment>
<keyword evidence="3" id="KW-1185">Reference proteome</keyword>
<evidence type="ECO:0000313" key="3">
    <source>
        <dbReference type="Proteomes" id="UP000095552"/>
    </source>
</evidence>
<organism evidence="2 3">
    <name type="scientific">Roseivirga misakiensis</name>
    <dbReference type="NCBI Taxonomy" id="1563681"/>
    <lineage>
        <taxon>Bacteria</taxon>
        <taxon>Pseudomonadati</taxon>
        <taxon>Bacteroidota</taxon>
        <taxon>Cytophagia</taxon>
        <taxon>Cytophagales</taxon>
        <taxon>Roseivirgaceae</taxon>
        <taxon>Roseivirga</taxon>
    </lineage>
</organism>
<accession>A0A1E5SKT7</accession>
<dbReference type="RefSeq" id="WP_069835209.1">
    <property type="nucleotide sequence ID" value="NZ_MDGQ01000005.1"/>
</dbReference>
<dbReference type="Proteomes" id="UP000095552">
    <property type="component" value="Unassembled WGS sequence"/>
</dbReference>
<proteinExistence type="predicted"/>
<dbReference type="OrthoDB" id="982356at2"/>
<evidence type="ECO:0000256" key="1">
    <source>
        <dbReference type="SAM" id="MobiDB-lite"/>
    </source>
</evidence>
<protein>
    <recommendedName>
        <fullName evidence="4">Nucleoid-structuring protein H-NS</fullName>
    </recommendedName>
</protein>
<dbReference type="PROSITE" id="PS51257">
    <property type="entry name" value="PROKAR_LIPOPROTEIN"/>
    <property type="match status" value="1"/>
</dbReference>
<feature type="region of interest" description="Disordered" evidence="1">
    <location>
        <begin position="33"/>
        <end position="67"/>
    </location>
</feature>
<gene>
    <name evidence="2" type="ORF">BFP71_09265</name>
</gene>
<dbReference type="EMBL" id="MDGQ01000005">
    <property type="protein sequence ID" value="OEJ99747.1"/>
    <property type="molecule type" value="Genomic_DNA"/>
</dbReference>
<feature type="compositionally biased region" description="Basic and acidic residues" evidence="1">
    <location>
        <begin position="54"/>
        <end position="64"/>
    </location>
</feature>
<sequence>MKIKNTPLINSLKGLAFVAIIALMTASCKSKKAVADLQPETTEPEVVDTPAPKPEPKPQPKVEEPSAEEVLTGRLNSYFSGIANASSLSAANRNINEATRLFSGNDAPVLIIFYAANGQEDFDEPTTISKYLNYLKDQGKNPHKVKEMVLDAQGKVKELVLVKK</sequence>
<evidence type="ECO:0000313" key="2">
    <source>
        <dbReference type="EMBL" id="OEJ99747.1"/>
    </source>
</evidence>
<name>A0A1E5SKT7_9BACT</name>
<dbReference type="AlphaFoldDB" id="A0A1E5SKT7"/>
<reference evidence="2 3" key="1">
    <citation type="submission" date="2016-08" db="EMBL/GenBank/DDBJ databases">
        <title>Draft genome of Fabibacter sp. strain SK-8.</title>
        <authorList>
            <person name="Wong S.-K."/>
            <person name="Hamasaki K."/>
            <person name="Yoshizawa S."/>
        </authorList>
    </citation>
    <scope>NUCLEOTIDE SEQUENCE [LARGE SCALE GENOMIC DNA]</scope>
    <source>
        <strain evidence="2 3">SK-8</strain>
    </source>
</reference>